<evidence type="ECO:0000256" key="5">
    <source>
        <dbReference type="ARBA" id="ARBA00022840"/>
    </source>
</evidence>
<dbReference type="Pfam" id="PF21127">
    <property type="entry name" value="ATG1-like_MIT2"/>
    <property type="match status" value="1"/>
</dbReference>
<keyword evidence="11" id="KW-1185">Reference proteome</keyword>
<organism evidence="10 11">
    <name type="scientific">Spizellomyces punctatus (strain DAOM BR117)</name>
    <dbReference type="NCBI Taxonomy" id="645134"/>
    <lineage>
        <taxon>Eukaryota</taxon>
        <taxon>Fungi</taxon>
        <taxon>Fungi incertae sedis</taxon>
        <taxon>Chytridiomycota</taxon>
        <taxon>Chytridiomycota incertae sedis</taxon>
        <taxon>Chytridiomycetes</taxon>
        <taxon>Spizellomycetales</taxon>
        <taxon>Spizellomycetaceae</taxon>
        <taxon>Spizellomyces</taxon>
    </lineage>
</organism>
<dbReference type="PANTHER" id="PTHR24348:SF22">
    <property type="entry name" value="NON-SPECIFIC SERINE_THREONINE PROTEIN KINASE"/>
    <property type="match status" value="1"/>
</dbReference>
<dbReference type="OMA" id="GREDSHI"/>
<protein>
    <recommendedName>
        <fullName evidence="1">non-specific serine/threonine protein kinase</fullName>
        <ecNumber evidence="1">2.7.11.1</ecNumber>
    </recommendedName>
    <alternativeName>
        <fullName evidence="6">Autophagy-related protein 1</fullName>
    </alternativeName>
</protein>
<evidence type="ECO:0000256" key="6">
    <source>
        <dbReference type="ARBA" id="ARBA00030237"/>
    </source>
</evidence>
<accession>A0A0L0HS88</accession>
<keyword evidence="5 7" id="KW-0067">ATP-binding</keyword>
<evidence type="ECO:0000259" key="9">
    <source>
        <dbReference type="PROSITE" id="PS50011"/>
    </source>
</evidence>
<feature type="region of interest" description="Disordered" evidence="8">
    <location>
        <begin position="376"/>
        <end position="404"/>
    </location>
</feature>
<dbReference type="GO" id="GO:0004674">
    <property type="term" value="F:protein serine/threonine kinase activity"/>
    <property type="evidence" value="ECO:0007669"/>
    <property type="project" value="UniProtKB-EC"/>
</dbReference>
<gene>
    <name evidence="10" type="ORF">SPPG_01653</name>
</gene>
<dbReference type="Gene3D" id="1.10.510.10">
    <property type="entry name" value="Transferase(Phosphotransferase) domain 1"/>
    <property type="match status" value="1"/>
</dbReference>
<keyword evidence="3 7" id="KW-0547">Nucleotide-binding</keyword>
<evidence type="ECO:0000256" key="1">
    <source>
        <dbReference type="ARBA" id="ARBA00012513"/>
    </source>
</evidence>
<dbReference type="InterPro" id="IPR048941">
    <property type="entry name" value="ATG1-like_MIT2"/>
</dbReference>
<feature type="compositionally biased region" description="Low complexity" evidence="8">
    <location>
        <begin position="672"/>
        <end position="682"/>
    </location>
</feature>
<dbReference type="Pfam" id="PF00069">
    <property type="entry name" value="Pkinase"/>
    <property type="match status" value="1"/>
</dbReference>
<proteinExistence type="predicted"/>
<evidence type="ECO:0000313" key="11">
    <source>
        <dbReference type="Proteomes" id="UP000053201"/>
    </source>
</evidence>
<dbReference type="PROSITE" id="PS00107">
    <property type="entry name" value="PROTEIN_KINASE_ATP"/>
    <property type="match status" value="1"/>
</dbReference>
<evidence type="ECO:0000256" key="4">
    <source>
        <dbReference type="ARBA" id="ARBA00022777"/>
    </source>
</evidence>
<dbReference type="GO" id="GO:0000422">
    <property type="term" value="P:autophagy of mitochondrion"/>
    <property type="evidence" value="ECO:0007669"/>
    <property type="project" value="TreeGrafter"/>
</dbReference>
<dbReference type="STRING" id="645134.A0A0L0HS88"/>
<evidence type="ECO:0000313" key="10">
    <source>
        <dbReference type="EMBL" id="KND04221.1"/>
    </source>
</evidence>
<feature type="compositionally biased region" description="Polar residues" evidence="8">
    <location>
        <begin position="292"/>
        <end position="310"/>
    </location>
</feature>
<dbReference type="GO" id="GO:0000045">
    <property type="term" value="P:autophagosome assembly"/>
    <property type="evidence" value="ECO:0007669"/>
    <property type="project" value="TreeGrafter"/>
</dbReference>
<evidence type="ECO:0000256" key="2">
    <source>
        <dbReference type="ARBA" id="ARBA00022679"/>
    </source>
</evidence>
<dbReference type="PROSITE" id="PS00108">
    <property type="entry name" value="PROTEIN_KINASE_ST"/>
    <property type="match status" value="1"/>
</dbReference>
<feature type="binding site" evidence="7">
    <location>
        <position position="45"/>
    </location>
    <ligand>
        <name>ATP</name>
        <dbReference type="ChEBI" id="CHEBI:30616"/>
    </ligand>
</feature>
<dbReference type="CDD" id="cd14009">
    <property type="entry name" value="STKc_ATG1_ULK_like"/>
    <property type="match status" value="1"/>
</dbReference>
<dbReference type="GO" id="GO:0005776">
    <property type="term" value="C:autophagosome"/>
    <property type="evidence" value="ECO:0007669"/>
    <property type="project" value="TreeGrafter"/>
</dbReference>
<keyword evidence="4 10" id="KW-0418">Kinase</keyword>
<dbReference type="PROSITE" id="PS50011">
    <property type="entry name" value="PROTEIN_KINASE_DOM"/>
    <property type="match status" value="1"/>
</dbReference>
<sequence>MSSIPSTVSSTAVGDYIIGHEIGRGSFATVYMGKSISSGQPVAVKSVSRDKLNRKLAENLEGEIKILKGIQHEHVVALLDIMKTDKHIHLIMEYCSLGDLSHYIKRRGLVGGATVEAGAWNPLAGPWGGLNDVVVRHFLKQLASAMEFLRAHSLIHRDLKPQNVLLSPAPQDSPAVRIPNPAKPGTYVTVPPLPMLKLADFGFARALPSQSLASTLCGSPLYMAPEILRGDRYDAKADLWSFGAILYEMVTGRPPFKAQNHIDLLRKIERGEGIILFPGEDMASMVAGRRSNALSSSPSRRLGTSPSSSPRFPHMQGAQPISDDLKDLIRKLLKRNPSERMSFEAFFADPCVISNRAIGGHTVGSFNASEGLLRGTLRRSPSSSSQKGTTSIPSSIALEGDPPFALGPSSTEPLFDVTNRGHIAISEGLGLPRGDAQMPAPLYRVHTSPAKQTTVTHPSSLRQSQTQVLGMAHPNAVPAGRVEADMLASSSQYTAGSGLGHPTDVYDHQSMRHPSPSSAPMRHIQRLDMQRQTSAPVFHVKADEIVYGPHPPTYGYSDNLRLERTGSERGRMKIPGDDSDYRDEVRKEASVGFEGEKVPPFSSVVVEEDVSHARKVDMLDHTRGGVSVAIEPPFPGYANVDPSIFVHATGSVEPVPGSSAQAPGPEEDTRDGNNNSSLSSLGSLELSDADADDVVGEQETVGDPPATLSPPVARRLETSARSGSGSGSGSHGNVRASLEEYVVVEKRVVEVNWLADEVAGAVGKNAQDLGAGESGPVSPISAAAGHAVFLPPARGRSPSTGSSQGVPVPISGLVGSGTSSSASVSSGSPHSPRSLRLEPKTQGRIFGSLRESTHQFLNVSSSNSGGSGSPGGILGTTPPAAYAAAATAGGTGGRTGSPGPNIHSGLEVVQTEGYHPLLDTLNLCALRGHAVQQLGDSLLSSSSVSPTTAEEALGCYLLALRCYQLGIEVAKGVWESRSGGVNLRILSTAVQWVRERFNECLDAAETCRGKIEGSGVEEGRRCVERVVYDRALEVSRTAALNELSSQPSHSQCESMYRHAILLVEALLLMGDDCDVDAEGAMSDEDKRVLERFVASLWGRVGAVSRKAVG</sequence>
<dbReference type="InterPro" id="IPR000719">
    <property type="entry name" value="Prot_kinase_dom"/>
</dbReference>
<dbReference type="SUPFAM" id="SSF56112">
    <property type="entry name" value="Protein kinase-like (PK-like)"/>
    <property type="match status" value="1"/>
</dbReference>
<dbReference type="InterPro" id="IPR008271">
    <property type="entry name" value="Ser/Thr_kinase_AS"/>
</dbReference>
<dbReference type="EMBL" id="KQ257451">
    <property type="protein sequence ID" value="KND04221.1"/>
    <property type="molecule type" value="Genomic_DNA"/>
</dbReference>
<dbReference type="RefSeq" id="XP_016612260.1">
    <property type="nucleotide sequence ID" value="XM_016749973.1"/>
</dbReference>
<reference evidence="10 11" key="1">
    <citation type="submission" date="2009-08" db="EMBL/GenBank/DDBJ databases">
        <title>The Genome Sequence of Spizellomyces punctatus strain DAOM BR117.</title>
        <authorList>
            <consortium name="The Broad Institute Genome Sequencing Platform"/>
            <person name="Russ C."/>
            <person name="Cuomo C."/>
            <person name="Shea T."/>
            <person name="Young S.K."/>
            <person name="Zeng Q."/>
            <person name="Koehrsen M."/>
            <person name="Haas B."/>
            <person name="Borodovsky M."/>
            <person name="Guigo R."/>
            <person name="Alvarado L."/>
            <person name="Berlin A."/>
            <person name="Bochicchio J."/>
            <person name="Borenstein D."/>
            <person name="Chapman S."/>
            <person name="Chen Z."/>
            <person name="Engels R."/>
            <person name="Freedman E."/>
            <person name="Gellesch M."/>
            <person name="Goldberg J."/>
            <person name="Griggs A."/>
            <person name="Gujja S."/>
            <person name="Heiman D."/>
            <person name="Hepburn T."/>
            <person name="Howarth C."/>
            <person name="Jen D."/>
            <person name="Larson L."/>
            <person name="Lewis B."/>
            <person name="Mehta T."/>
            <person name="Park D."/>
            <person name="Pearson M."/>
            <person name="Roberts A."/>
            <person name="Saif S."/>
            <person name="Shenoy N."/>
            <person name="Sisk P."/>
            <person name="Stolte C."/>
            <person name="Sykes S."/>
            <person name="Thomson T."/>
            <person name="Walk T."/>
            <person name="White J."/>
            <person name="Yandava C."/>
            <person name="Burger G."/>
            <person name="Gray M.W."/>
            <person name="Holland P.W.H."/>
            <person name="King N."/>
            <person name="Lang F.B.F."/>
            <person name="Roger A.J."/>
            <person name="Ruiz-Trillo I."/>
            <person name="Lander E."/>
            <person name="Nusbaum C."/>
        </authorList>
    </citation>
    <scope>NUCLEOTIDE SEQUENCE [LARGE SCALE GENOMIC DNA]</scope>
    <source>
        <strain evidence="10 11">DAOM BR117</strain>
    </source>
</reference>
<dbReference type="AlphaFoldDB" id="A0A0L0HS88"/>
<evidence type="ECO:0000256" key="8">
    <source>
        <dbReference type="SAM" id="MobiDB-lite"/>
    </source>
</evidence>
<evidence type="ECO:0000256" key="7">
    <source>
        <dbReference type="PROSITE-ProRule" id="PRU10141"/>
    </source>
</evidence>
<dbReference type="Gene3D" id="3.30.200.20">
    <property type="entry name" value="Phosphorylase Kinase, domain 1"/>
    <property type="match status" value="1"/>
</dbReference>
<dbReference type="InterPro" id="IPR017441">
    <property type="entry name" value="Protein_kinase_ATP_BS"/>
</dbReference>
<dbReference type="GO" id="GO:0034045">
    <property type="term" value="C:phagophore assembly site membrane"/>
    <property type="evidence" value="ECO:0007669"/>
    <property type="project" value="TreeGrafter"/>
</dbReference>
<dbReference type="InParanoid" id="A0A0L0HS88"/>
<feature type="compositionally biased region" description="Low complexity" evidence="8">
    <location>
        <begin position="811"/>
        <end position="834"/>
    </location>
</feature>
<dbReference type="FunCoup" id="A0A0L0HS88">
    <property type="interactions" value="119"/>
</dbReference>
<dbReference type="VEuPathDB" id="FungiDB:SPPG_01653"/>
<dbReference type="OrthoDB" id="346907at2759"/>
<feature type="domain" description="Protein kinase" evidence="9">
    <location>
        <begin position="16"/>
        <end position="352"/>
    </location>
</feature>
<dbReference type="GO" id="GO:0034727">
    <property type="term" value="P:piecemeal microautophagy of the nucleus"/>
    <property type="evidence" value="ECO:0007669"/>
    <property type="project" value="TreeGrafter"/>
</dbReference>
<evidence type="ECO:0000256" key="3">
    <source>
        <dbReference type="ARBA" id="ARBA00022741"/>
    </source>
</evidence>
<dbReference type="GO" id="GO:0005829">
    <property type="term" value="C:cytosol"/>
    <property type="evidence" value="ECO:0007669"/>
    <property type="project" value="TreeGrafter"/>
</dbReference>
<dbReference type="FunFam" id="3.30.200.20:FF:000042">
    <property type="entry name" value="Aurora kinase A"/>
    <property type="match status" value="1"/>
</dbReference>
<dbReference type="PANTHER" id="PTHR24348">
    <property type="entry name" value="SERINE/THREONINE-PROTEIN KINASE UNC-51-RELATED"/>
    <property type="match status" value="1"/>
</dbReference>
<keyword evidence="2" id="KW-0808">Transferase</keyword>
<feature type="region of interest" description="Disordered" evidence="8">
    <location>
        <begin position="288"/>
        <end position="320"/>
    </location>
</feature>
<dbReference type="Pfam" id="PF12063">
    <property type="entry name" value="ATG1-like_MIT1"/>
    <property type="match status" value="1"/>
</dbReference>
<dbReference type="GeneID" id="27685304"/>
<feature type="compositionally biased region" description="Low complexity" evidence="8">
    <location>
        <begin position="376"/>
        <end position="395"/>
    </location>
</feature>
<dbReference type="InterPro" id="IPR011009">
    <property type="entry name" value="Kinase-like_dom_sf"/>
</dbReference>
<feature type="region of interest" description="Disordered" evidence="8">
    <location>
        <begin position="791"/>
        <end position="839"/>
    </location>
</feature>
<dbReference type="Proteomes" id="UP000053201">
    <property type="component" value="Unassembled WGS sequence"/>
</dbReference>
<dbReference type="InterPro" id="IPR022708">
    <property type="entry name" value="Atg1-like_tMIT"/>
</dbReference>
<dbReference type="GO" id="GO:0005524">
    <property type="term" value="F:ATP binding"/>
    <property type="evidence" value="ECO:0007669"/>
    <property type="project" value="UniProtKB-UniRule"/>
</dbReference>
<dbReference type="GO" id="GO:0042594">
    <property type="term" value="P:response to starvation"/>
    <property type="evidence" value="ECO:0007669"/>
    <property type="project" value="TreeGrafter"/>
</dbReference>
<dbReference type="GO" id="GO:0061709">
    <property type="term" value="P:reticulophagy"/>
    <property type="evidence" value="ECO:0007669"/>
    <property type="project" value="TreeGrafter"/>
</dbReference>
<dbReference type="InterPro" id="IPR045269">
    <property type="entry name" value="Atg1-like"/>
</dbReference>
<dbReference type="GO" id="GO:0010506">
    <property type="term" value="P:regulation of autophagy"/>
    <property type="evidence" value="ECO:0007669"/>
    <property type="project" value="InterPro"/>
</dbReference>
<dbReference type="EC" id="2.7.11.1" evidence="1"/>
<dbReference type="eggNOG" id="KOG0595">
    <property type="taxonomic scope" value="Eukaryota"/>
</dbReference>
<feature type="region of interest" description="Disordered" evidence="8">
    <location>
        <begin position="693"/>
        <end position="712"/>
    </location>
</feature>
<feature type="region of interest" description="Disordered" evidence="8">
    <location>
        <begin position="649"/>
        <end position="682"/>
    </location>
</feature>
<name>A0A0L0HS88_SPIPD</name>
<dbReference type="SMART" id="SM00220">
    <property type="entry name" value="S_TKc"/>
    <property type="match status" value="1"/>
</dbReference>